<dbReference type="PANTHER" id="PTHR43569">
    <property type="entry name" value="AMIDOHYDROLASE"/>
    <property type="match status" value="1"/>
</dbReference>
<keyword evidence="4" id="KW-1185">Reference proteome</keyword>
<reference evidence="4" key="1">
    <citation type="journal article" date="2010" name="ISME J.">
        <title>The complete genome sequence of the algal symbiont Dinoroseobacter shibae: a hitchhiker's guide to life in the sea.</title>
        <authorList>
            <person name="Wagner-Dobler I."/>
            <person name="Ballhausen B."/>
            <person name="Berger M."/>
            <person name="Brinkhoff T."/>
            <person name="Buchholz I."/>
            <person name="Bunk B."/>
            <person name="Cypionka H."/>
            <person name="Daniel R."/>
            <person name="Drepper T."/>
            <person name="Gerdts G."/>
            <person name="Hahnke S."/>
            <person name="Han C."/>
            <person name="Jahn D."/>
            <person name="Kalhoefer D."/>
            <person name="Kiss H."/>
            <person name="Klenk H.P."/>
            <person name="Kyrpides N."/>
            <person name="Liebl W."/>
            <person name="Liesegang H."/>
            <person name="Meincke L."/>
            <person name="Pati A."/>
            <person name="Petersen J."/>
            <person name="Piekarski T."/>
            <person name="Pommerenke C."/>
            <person name="Pradella S."/>
            <person name="Pukall R."/>
            <person name="Rabus R."/>
            <person name="Stackebrandt E."/>
            <person name="Thole S."/>
            <person name="Thompson L."/>
            <person name="Tielen P."/>
            <person name="Tomasch J."/>
            <person name="von Jan M."/>
            <person name="Wanphrut N."/>
            <person name="Wichels A."/>
            <person name="Zech H."/>
            <person name="Simon M."/>
        </authorList>
    </citation>
    <scope>NUCLEOTIDE SEQUENCE [LARGE SCALE GENOMIC DNA]</scope>
    <source>
        <strain evidence="4">DSM 16493 / NCIMB 14021 / DFL 12</strain>
    </source>
</reference>
<dbReference type="STRING" id="398580.Dshi_2438"/>
<keyword evidence="3" id="KW-0378">Hydrolase</keyword>
<dbReference type="GO" id="GO:0016787">
    <property type="term" value="F:hydrolase activity"/>
    <property type="evidence" value="ECO:0007669"/>
    <property type="project" value="UniProtKB-KW"/>
</dbReference>
<dbReference type="EMBL" id="CP000830">
    <property type="protein sequence ID" value="ABV94172.1"/>
    <property type="molecule type" value="Genomic_DNA"/>
</dbReference>
<dbReference type="OrthoDB" id="9787654at2"/>
<accession>A8LS79</accession>
<dbReference type="KEGG" id="dsh:Dshi_2438"/>
<proteinExistence type="inferred from homology"/>
<evidence type="ECO:0000256" key="1">
    <source>
        <dbReference type="ARBA" id="ARBA00038310"/>
    </source>
</evidence>
<name>A8LS79_DINSH</name>
<gene>
    <name evidence="3" type="ordered locus">Dshi_2438</name>
</gene>
<sequence>MKIIDAHHHFWDPVANYHPWLRDEPMIPFRYGDYSSIRKPFMPDDYDAVSRGWDIVATVTMEGEWDPADPVGEAHWMQDLANRTGRPAAHVAQAWLDREDLAEVLSVYKTLPIVKSVRHKPRANPAPGGPAGGMMDTAYREGFRRLADSGLMFDLQTPWWHLDEAMDLAALAPETPIILNHAGLPSDRSAAGLAGWEAALRRFATLPQSVIKISGLGLPDRPWALEDNRAIIRTCIDVFGPERAMFASNFPVDGVCGSFDVIFSGFDAATRQDPEAARRALFHDTAHRVYGL</sequence>
<dbReference type="eggNOG" id="COG3618">
    <property type="taxonomic scope" value="Bacteria"/>
</dbReference>
<dbReference type="SUPFAM" id="SSF51556">
    <property type="entry name" value="Metallo-dependent hydrolases"/>
    <property type="match status" value="1"/>
</dbReference>
<feature type="domain" description="Amidohydrolase-related" evidence="2">
    <location>
        <begin position="4"/>
        <end position="292"/>
    </location>
</feature>
<dbReference type="HOGENOM" id="CLU_044590_3_1_5"/>
<dbReference type="Pfam" id="PF04909">
    <property type="entry name" value="Amidohydro_2"/>
    <property type="match status" value="1"/>
</dbReference>
<dbReference type="InterPro" id="IPR032466">
    <property type="entry name" value="Metal_Hydrolase"/>
</dbReference>
<dbReference type="PANTHER" id="PTHR43569:SF1">
    <property type="entry name" value="BLL3371 PROTEIN"/>
    <property type="match status" value="1"/>
</dbReference>
<dbReference type="AlphaFoldDB" id="A8LS79"/>
<evidence type="ECO:0000259" key="2">
    <source>
        <dbReference type="Pfam" id="PF04909"/>
    </source>
</evidence>
<dbReference type="InterPro" id="IPR052350">
    <property type="entry name" value="Metallo-dep_Lactonases"/>
</dbReference>
<dbReference type="RefSeq" id="WP_012179103.1">
    <property type="nucleotide sequence ID" value="NC_009952.1"/>
</dbReference>
<dbReference type="InterPro" id="IPR006680">
    <property type="entry name" value="Amidohydro-rel"/>
</dbReference>
<protein>
    <submittedName>
        <fullName evidence="3">Putative amidohydrolase 2</fullName>
    </submittedName>
</protein>
<dbReference type="Gene3D" id="3.20.20.140">
    <property type="entry name" value="Metal-dependent hydrolases"/>
    <property type="match status" value="1"/>
</dbReference>
<organism evidence="3 4">
    <name type="scientific">Dinoroseobacter shibae (strain DSM 16493 / NCIMB 14021 / DFL 12)</name>
    <dbReference type="NCBI Taxonomy" id="398580"/>
    <lineage>
        <taxon>Bacteria</taxon>
        <taxon>Pseudomonadati</taxon>
        <taxon>Pseudomonadota</taxon>
        <taxon>Alphaproteobacteria</taxon>
        <taxon>Rhodobacterales</taxon>
        <taxon>Roseobacteraceae</taxon>
        <taxon>Dinoroseobacter</taxon>
    </lineage>
</organism>
<evidence type="ECO:0000313" key="4">
    <source>
        <dbReference type="Proteomes" id="UP000006833"/>
    </source>
</evidence>
<dbReference type="Proteomes" id="UP000006833">
    <property type="component" value="Chromosome"/>
</dbReference>
<evidence type="ECO:0000313" key="3">
    <source>
        <dbReference type="EMBL" id="ABV94172.1"/>
    </source>
</evidence>
<comment type="similarity">
    <text evidence="1">Belongs to the metallo-dependent hydrolases superfamily.</text>
</comment>